<evidence type="ECO:0000313" key="13">
    <source>
        <dbReference type="Proteomes" id="UP000198757"/>
    </source>
</evidence>
<dbReference type="EC" id="2.7.13.3" evidence="2"/>
<dbReference type="Gene3D" id="3.30.565.10">
    <property type="entry name" value="Histidine kinase-like ATPase, C-terminal domain"/>
    <property type="match status" value="1"/>
</dbReference>
<evidence type="ECO:0000256" key="6">
    <source>
        <dbReference type="ARBA" id="ARBA00022777"/>
    </source>
</evidence>
<dbReference type="SUPFAM" id="SSF48452">
    <property type="entry name" value="TPR-like"/>
    <property type="match status" value="1"/>
</dbReference>
<keyword evidence="10" id="KW-1133">Transmembrane helix</keyword>
<evidence type="ECO:0000256" key="10">
    <source>
        <dbReference type="SAM" id="Phobius"/>
    </source>
</evidence>
<dbReference type="PROSITE" id="PS50109">
    <property type="entry name" value="HIS_KIN"/>
    <property type="match status" value="1"/>
</dbReference>
<dbReference type="Pfam" id="PF02518">
    <property type="entry name" value="HATPase_c"/>
    <property type="match status" value="1"/>
</dbReference>
<dbReference type="EMBL" id="FMZO01000041">
    <property type="protein sequence ID" value="SDE35281.1"/>
    <property type="molecule type" value="Genomic_DNA"/>
</dbReference>
<evidence type="ECO:0000256" key="1">
    <source>
        <dbReference type="ARBA" id="ARBA00000085"/>
    </source>
</evidence>
<evidence type="ECO:0000256" key="2">
    <source>
        <dbReference type="ARBA" id="ARBA00012438"/>
    </source>
</evidence>
<dbReference type="CDD" id="cd16917">
    <property type="entry name" value="HATPase_UhpB-NarQ-NarX-like"/>
    <property type="match status" value="1"/>
</dbReference>
<feature type="transmembrane region" description="Helical" evidence="10">
    <location>
        <begin position="399"/>
        <end position="420"/>
    </location>
</feature>
<keyword evidence="4" id="KW-0808">Transferase</keyword>
<evidence type="ECO:0000259" key="11">
    <source>
        <dbReference type="PROSITE" id="PS50109"/>
    </source>
</evidence>
<accession>A0A1G7C7H5</accession>
<evidence type="ECO:0000256" key="9">
    <source>
        <dbReference type="SAM" id="Coils"/>
    </source>
</evidence>
<evidence type="ECO:0000256" key="4">
    <source>
        <dbReference type="ARBA" id="ARBA00022679"/>
    </source>
</evidence>
<keyword evidence="8" id="KW-0902">Two-component regulatory system</keyword>
<dbReference type="InterPro" id="IPR005467">
    <property type="entry name" value="His_kinase_dom"/>
</dbReference>
<evidence type="ECO:0000256" key="5">
    <source>
        <dbReference type="ARBA" id="ARBA00022741"/>
    </source>
</evidence>
<name>A0A1G7C7H5_NIADE</name>
<keyword evidence="7" id="KW-0067">ATP-binding</keyword>
<dbReference type="GO" id="GO:0000155">
    <property type="term" value="F:phosphorelay sensor kinase activity"/>
    <property type="evidence" value="ECO:0007669"/>
    <property type="project" value="InterPro"/>
</dbReference>
<evidence type="ECO:0000256" key="8">
    <source>
        <dbReference type="ARBA" id="ARBA00023012"/>
    </source>
</evidence>
<dbReference type="AlphaFoldDB" id="A0A1G7C7H5"/>
<keyword evidence="10" id="KW-0472">Membrane</keyword>
<gene>
    <name evidence="12" type="ORF">SAMN04487894_1412</name>
</gene>
<dbReference type="InterPro" id="IPR003594">
    <property type="entry name" value="HATPase_dom"/>
</dbReference>
<dbReference type="GO" id="GO:0005524">
    <property type="term" value="F:ATP binding"/>
    <property type="evidence" value="ECO:0007669"/>
    <property type="project" value="UniProtKB-KW"/>
</dbReference>
<sequence>MQLHSPKPGTRLILFFTCCFLLIVQQACHTKQVLPPAIRHQLDSLKTLSFGVPPDSELAVQEQVTRIARQYQLTDEQIRSYCRTAYIYKWSKMDFERAKKMLDSASILMKQTGRTKMWSTINLYYSSIYFTHMDSMSQYYLEQVLPKLDELDPFDKSMALCSAGNIQKLRKNSSGALAYYARSLNEAKKIRPRNLNAEIGLYNNRALVYYYQLRDTLAALREYRRALALVTDSLEKTGENAEYIYYNLGRYYIDLKQPDSALRYIQKHAAMTKARYSGKGMPLLPNIYFAQIALLKNEYKKADTLLTAFGRFLDTSNLSDPTFAYDYIDTYYETLYKLKKAEGNMTLALKALEDQKKFSNRTIQKKENAQLAQSEQTLEKKRMEAALAEQGKKAANSRLIYSVVIFLLLLIIAASLVIFFRNKKRLEEQKLKALQQALEIEKKELLLQAETTERKRIAQEFHDELGGVVTIISMAAGALGRQQKDTADRDLADVLQRNSKKLNMQINEIVWSLNDKNDDLGSLLAYMQRYTTQFLSDAGLAGSIHFTRELVELPIEGYKRRYLFQSVKECLNNIVKHAGATEVECSAALTPGILTITIADNGKGMPIEHLTKGNGLDNIRTNIQALGGSVRWEQHAGTRVVITVPLKALAREQVA</sequence>
<evidence type="ECO:0000256" key="3">
    <source>
        <dbReference type="ARBA" id="ARBA00022553"/>
    </source>
</evidence>
<comment type="catalytic activity">
    <reaction evidence="1">
        <text>ATP + protein L-histidine = ADP + protein N-phospho-L-histidine.</text>
        <dbReference type="EC" id="2.7.13.3"/>
    </reaction>
</comment>
<keyword evidence="9" id="KW-0175">Coiled coil</keyword>
<dbReference type="STRING" id="1285928.SAMN04487894_1412"/>
<reference evidence="13" key="1">
    <citation type="submission" date="2016-10" db="EMBL/GenBank/DDBJ databases">
        <authorList>
            <person name="Varghese N."/>
            <person name="Submissions S."/>
        </authorList>
    </citation>
    <scope>NUCLEOTIDE SEQUENCE [LARGE SCALE GENOMIC DNA]</scope>
    <source>
        <strain evidence="13">DSM 25811 / CCM 8410 / LMG 26954 / E90</strain>
    </source>
</reference>
<dbReference type="InterPro" id="IPR011712">
    <property type="entry name" value="Sig_transdc_His_kin_sub3_dim/P"/>
</dbReference>
<feature type="domain" description="Histidine kinase" evidence="11">
    <location>
        <begin position="456"/>
        <end position="648"/>
    </location>
</feature>
<dbReference type="Gene3D" id="1.25.40.10">
    <property type="entry name" value="Tetratricopeptide repeat domain"/>
    <property type="match status" value="1"/>
</dbReference>
<dbReference type="SMART" id="SM00028">
    <property type="entry name" value="TPR"/>
    <property type="match status" value="3"/>
</dbReference>
<feature type="coiled-coil region" evidence="9">
    <location>
        <begin position="423"/>
        <end position="455"/>
    </location>
</feature>
<keyword evidence="6" id="KW-0418">Kinase</keyword>
<dbReference type="Gene3D" id="1.20.5.1930">
    <property type="match status" value="1"/>
</dbReference>
<dbReference type="InterPro" id="IPR050482">
    <property type="entry name" value="Sensor_HK_TwoCompSys"/>
</dbReference>
<dbReference type="InterPro" id="IPR019734">
    <property type="entry name" value="TPR_rpt"/>
</dbReference>
<feature type="coiled-coil region" evidence="9">
    <location>
        <begin position="349"/>
        <end position="384"/>
    </location>
</feature>
<dbReference type="InterPro" id="IPR011990">
    <property type="entry name" value="TPR-like_helical_dom_sf"/>
</dbReference>
<proteinExistence type="predicted"/>
<keyword evidence="5" id="KW-0547">Nucleotide-binding</keyword>
<keyword evidence="3" id="KW-0597">Phosphoprotein</keyword>
<dbReference type="GO" id="GO:0046983">
    <property type="term" value="F:protein dimerization activity"/>
    <property type="evidence" value="ECO:0007669"/>
    <property type="project" value="InterPro"/>
</dbReference>
<dbReference type="SMART" id="SM00387">
    <property type="entry name" value="HATPase_c"/>
    <property type="match status" value="1"/>
</dbReference>
<dbReference type="Pfam" id="PF07730">
    <property type="entry name" value="HisKA_3"/>
    <property type="match status" value="1"/>
</dbReference>
<dbReference type="PANTHER" id="PTHR24421">
    <property type="entry name" value="NITRATE/NITRITE SENSOR PROTEIN NARX-RELATED"/>
    <property type="match status" value="1"/>
</dbReference>
<keyword evidence="10" id="KW-0812">Transmembrane</keyword>
<dbReference type="SUPFAM" id="SSF55874">
    <property type="entry name" value="ATPase domain of HSP90 chaperone/DNA topoisomerase II/histidine kinase"/>
    <property type="match status" value="1"/>
</dbReference>
<dbReference type="InterPro" id="IPR036890">
    <property type="entry name" value="HATPase_C_sf"/>
</dbReference>
<evidence type="ECO:0000256" key="7">
    <source>
        <dbReference type="ARBA" id="ARBA00022840"/>
    </source>
</evidence>
<dbReference type="PANTHER" id="PTHR24421:SF10">
    <property type="entry name" value="NITRATE_NITRITE SENSOR PROTEIN NARQ"/>
    <property type="match status" value="1"/>
</dbReference>
<evidence type="ECO:0000313" key="12">
    <source>
        <dbReference type="EMBL" id="SDE35281.1"/>
    </source>
</evidence>
<protein>
    <recommendedName>
        <fullName evidence="2">histidine kinase</fullName>
        <ecNumber evidence="2">2.7.13.3</ecNumber>
    </recommendedName>
</protein>
<dbReference type="GO" id="GO:0016020">
    <property type="term" value="C:membrane"/>
    <property type="evidence" value="ECO:0007669"/>
    <property type="project" value="InterPro"/>
</dbReference>
<dbReference type="Proteomes" id="UP000198757">
    <property type="component" value="Unassembled WGS sequence"/>
</dbReference>
<keyword evidence="13" id="KW-1185">Reference proteome</keyword>
<dbReference type="OrthoDB" id="1523646at2"/>
<organism evidence="12 13">
    <name type="scientific">Niabella drilacis (strain DSM 25811 / CCM 8410 / CCUG 62505 / LMG 26954 / E90)</name>
    <dbReference type="NCBI Taxonomy" id="1285928"/>
    <lineage>
        <taxon>Bacteria</taxon>
        <taxon>Pseudomonadati</taxon>
        <taxon>Bacteroidota</taxon>
        <taxon>Chitinophagia</taxon>
        <taxon>Chitinophagales</taxon>
        <taxon>Chitinophagaceae</taxon>
        <taxon>Niabella</taxon>
    </lineage>
</organism>